<evidence type="ECO:0000313" key="4">
    <source>
        <dbReference type="Proteomes" id="UP001499979"/>
    </source>
</evidence>
<accession>A0ABN1UA50</accession>
<dbReference type="EMBL" id="BAAAJE010000002">
    <property type="protein sequence ID" value="GAA1132487.1"/>
    <property type="molecule type" value="Genomic_DNA"/>
</dbReference>
<dbReference type="InterPro" id="IPR052019">
    <property type="entry name" value="F420H2_bilvrd_red/Heme_oxyg"/>
</dbReference>
<evidence type="ECO:0000256" key="1">
    <source>
        <dbReference type="ARBA" id="ARBA00023002"/>
    </source>
</evidence>
<keyword evidence="4" id="KW-1185">Reference proteome</keyword>
<keyword evidence="1" id="KW-0560">Oxidoreductase</keyword>
<evidence type="ECO:0000313" key="3">
    <source>
        <dbReference type="EMBL" id="GAA1132487.1"/>
    </source>
</evidence>
<dbReference type="Proteomes" id="UP001499979">
    <property type="component" value="Unassembled WGS sequence"/>
</dbReference>
<comment type="caution">
    <text evidence="3">The sequence shown here is derived from an EMBL/GenBank/DDBJ whole genome shotgun (WGS) entry which is preliminary data.</text>
</comment>
<reference evidence="3 4" key="1">
    <citation type="journal article" date="2019" name="Int. J. Syst. Evol. Microbiol.">
        <title>The Global Catalogue of Microorganisms (GCM) 10K type strain sequencing project: providing services to taxonomists for standard genome sequencing and annotation.</title>
        <authorList>
            <consortium name="The Broad Institute Genomics Platform"/>
            <consortium name="The Broad Institute Genome Sequencing Center for Infectious Disease"/>
            <person name="Wu L."/>
            <person name="Ma J."/>
        </authorList>
    </citation>
    <scope>NUCLEOTIDE SEQUENCE [LARGE SCALE GENOMIC DNA]</scope>
    <source>
        <strain evidence="3 4">JCM 11813</strain>
    </source>
</reference>
<dbReference type="NCBIfam" id="TIGR03618">
    <property type="entry name" value="Rv1155_F420"/>
    <property type="match status" value="1"/>
</dbReference>
<dbReference type="SUPFAM" id="SSF50475">
    <property type="entry name" value="FMN-binding split barrel"/>
    <property type="match status" value="1"/>
</dbReference>
<evidence type="ECO:0000259" key="2">
    <source>
        <dbReference type="Pfam" id="PF01243"/>
    </source>
</evidence>
<dbReference type="InterPro" id="IPR012349">
    <property type="entry name" value="Split_barrel_FMN-bd"/>
</dbReference>
<dbReference type="Gene3D" id="2.30.110.10">
    <property type="entry name" value="Electron Transport, Fmn-binding Protein, Chain A"/>
    <property type="match status" value="1"/>
</dbReference>
<name>A0ABN1UA50_9ACTN</name>
<organism evidence="3 4">
    <name type="scientific">Nocardioides aquiterrae</name>
    <dbReference type="NCBI Taxonomy" id="203799"/>
    <lineage>
        <taxon>Bacteria</taxon>
        <taxon>Bacillati</taxon>
        <taxon>Actinomycetota</taxon>
        <taxon>Actinomycetes</taxon>
        <taxon>Propionibacteriales</taxon>
        <taxon>Nocardioidaceae</taxon>
        <taxon>Nocardioides</taxon>
    </lineage>
</organism>
<dbReference type="Pfam" id="PF01243">
    <property type="entry name" value="PNPOx_N"/>
    <property type="match status" value="1"/>
</dbReference>
<dbReference type="RefSeq" id="WP_343906337.1">
    <property type="nucleotide sequence ID" value="NZ_BAAAJE010000002.1"/>
</dbReference>
<proteinExistence type="predicted"/>
<dbReference type="InterPro" id="IPR011576">
    <property type="entry name" value="Pyridox_Oxase_N"/>
</dbReference>
<feature type="domain" description="Pyridoxamine 5'-phosphate oxidase N-terminal" evidence="2">
    <location>
        <begin position="12"/>
        <end position="135"/>
    </location>
</feature>
<sequence>METNRALEAARATHQSVLTTLRRDGRPQLSNVLHGVGEDGVIRISTTADRAKYANLRRTPWAALHVNGDSFWSYAVLEADAELSEVAADPHDATVEELVALYRQLSGEHDDWDEYRAAMVRDRRVVVRLRPTRAYGALR</sequence>
<dbReference type="PANTHER" id="PTHR35176:SF2">
    <property type="entry name" value="F420H(2)-DEPENDENT REDUCTASE RV1155"/>
    <property type="match status" value="1"/>
</dbReference>
<protein>
    <submittedName>
        <fullName evidence="3">PPOX class F420-dependent oxidoreductase</fullName>
    </submittedName>
</protein>
<dbReference type="InterPro" id="IPR019920">
    <property type="entry name" value="F420-binding_dom_put"/>
</dbReference>
<gene>
    <name evidence="3" type="ORF">GCM10009606_10800</name>
</gene>
<dbReference type="PANTHER" id="PTHR35176">
    <property type="entry name" value="HEME OXYGENASE HI_0854-RELATED"/>
    <property type="match status" value="1"/>
</dbReference>